<organism evidence="5 6">
    <name type="scientific">Mesorhizobium sangaii</name>
    <dbReference type="NCBI Taxonomy" id="505389"/>
    <lineage>
        <taxon>Bacteria</taxon>
        <taxon>Pseudomonadati</taxon>
        <taxon>Pseudomonadota</taxon>
        <taxon>Alphaproteobacteria</taxon>
        <taxon>Hyphomicrobiales</taxon>
        <taxon>Phyllobacteriaceae</taxon>
        <taxon>Mesorhizobium</taxon>
    </lineage>
</organism>
<reference evidence="5 6" key="1">
    <citation type="submission" date="2020-08" db="EMBL/GenBank/DDBJ databases">
        <title>Genomic Encyclopedia of Type Strains, Phase IV (KMG-IV): sequencing the most valuable type-strain genomes for metagenomic binning, comparative biology and taxonomic classification.</title>
        <authorList>
            <person name="Goeker M."/>
        </authorList>
    </citation>
    <scope>NUCLEOTIDE SEQUENCE [LARGE SCALE GENOMIC DNA]</scope>
    <source>
        <strain evidence="5 6">DSM 100039</strain>
    </source>
</reference>
<dbReference type="SUPFAM" id="SSF52096">
    <property type="entry name" value="ClpP/crotonase"/>
    <property type="match status" value="1"/>
</dbReference>
<evidence type="ECO:0000256" key="4">
    <source>
        <dbReference type="RuleBase" id="RU003707"/>
    </source>
</evidence>
<dbReference type="InterPro" id="IPR018376">
    <property type="entry name" value="Enoyl-CoA_hyd/isom_CS"/>
</dbReference>
<dbReference type="InterPro" id="IPR051053">
    <property type="entry name" value="ECH/Chromodomain_protein"/>
</dbReference>
<gene>
    <name evidence="5" type="ORF">HNQ71_000428</name>
</gene>
<dbReference type="InterPro" id="IPR029045">
    <property type="entry name" value="ClpP/crotonase-like_dom_sf"/>
</dbReference>
<evidence type="ECO:0000256" key="1">
    <source>
        <dbReference type="ARBA" id="ARBA00004275"/>
    </source>
</evidence>
<dbReference type="AlphaFoldDB" id="A0A841NXI6"/>
<keyword evidence="2" id="KW-0576">Peroxisome</keyword>
<dbReference type="GO" id="GO:0004165">
    <property type="term" value="F:delta(3)-delta(2)-enoyl-CoA isomerase activity"/>
    <property type="evidence" value="ECO:0007669"/>
    <property type="project" value="UniProtKB-ARBA"/>
</dbReference>
<comment type="subcellular location">
    <subcellularLocation>
        <location evidence="1">Peroxisome</location>
    </subcellularLocation>
</comment>
<dbReference type="PANTHER" id="PTHR43684:SF1">
    <property type="entry name" value="ENOYL-COA DELTA ISOMERASE 2"/>
    <property type="match status" value="1"/>
</dbReference>
<dbReference type="CDD" id="cd06558">
    <property type="entry name" value="crotonase-like"/>
    <property type="match status" value="1"/>
</dbReference>
<sequence length="260" mass="27633">MTDILTERSGGILRVELNRPEKKNAMTGAMYTQLANILIDAAKDGETRVVLWHGAGDDFCAGNDAGEFLKAPPGPGESPQTQLMHAFVGFEKPIVAAVQGAAVGGGTTMLTHCDVVYAGEGARFQLPFINLALTPEFGSSYSLPARIGHLRAAELFLLGERFSAARAAELGLVTRVVPDDGLFATAMETAQKLAAKPGGALQASKRLLKRGFIDQIKAAIDAEGQEFAERLRSADTKEALSAFLKKRPPNFTKTSAMAAE</sequence>
<dbReference type="PANTHER" id="PTHR43684">
    <property type="match status" value="1"/>
</dbReference>
<name>A0A841NXI6_9HYPH</name>
<dbReference type="InterPro" id="IPR001753">
    <property type="entry name" value="Enoyl-CoA_hydra/iso"/>
</dbReference>
<evidence type="ECO:0000256" key="3">
    <source>
        <dbReference type="ARBA" id="ARBA00023235"/>
    </source>
</evidence>
<evidence type="ECO:0000313" key="6">
    <source>
        <dbReference type="Proteomes" id="UP000556329"/>
    </source>
</evidence>
<keyword evidence="3" id="KW-0413">Isomerase</keyword>
<dbReference type="EMBL" id="JACHEF010000001">
    <property type="protein sequence ID" value="MBB6407784.1"/>
    <property type="molecule type" value="Genomic_DNA"/>
</dbReference>
<evidence type="ECO:0000256" key="2">
    <source>
        <dbReference type="ARBA" id="ARBA00023140"/>
    </source>
</evidence>
<dbReference type="PROSITE" id="PS00166">
    <property type="entry name" value="ENOYL_COA_HYDRATASE"/>
    <property type="match status" value="1"/>
</dbReference>
<proteinExistence type="inferred from homology"/>
<comment type="similarity">
    <text evidence="4">Belongs to the enoyl-CoA hydratase/isomerase family.</text>
</comment>
<accession>A0A841NXI6</accession>
<dbReference type="RefSeq" id="WP_184870954.1">
    <property type="nucleotide sequence ID" value="NZ_JACHEF010000001.1"/>
</dbReference>
<keyword evidence="6" id="KW-1185">Reference proteome</keyword>
<comment type="caution">
    <text evidence="5">The sequence shown here is derived from an EMBL/GenBank/DDBJ whole genome shotgun (WGS) entry which is preliminary data.</text>
</comment>
<dbReference type="Proteomes" id="UP000556329">
    <property type="component" value="Unassembled WGS sequence"/>
</dbReference>
<protein>
    <submittedName>
        <fullName evidence="5">Enoyl-CoA hydratase/carnithine racemase</fullName>
    </submittedName>
</protein>
<dbReference type="Gene3D" id="3.90.226.10">
    <property type="entry name" value="2-enoyl-CoA Hydratase, Chain A, domain 1"/>
    <property type="match status" value="1"/>
</dbReference>
<evidence type="ECO:0000313" key="5">
    <source>
        <dbReference type="EMBL" id="MBB6407784.1"/>
    </source>
</evidence>
<dbReference type="Pfam" id="PF00378">
    <property type="entry name" value="ECH_1"/>
    <property type="match status" value="1"/>
</dbReference>